<dbReference type="InterPro" id="IPR036890">
    <property type="entry name" value="HATPase_C_sf"/>
</dbReference>
<keyword evidence="2" id="KW-1185">Reference proteome</keyword>
<dbReference type="SUPFAM" id="SSF55874">
    <property type="entry name" value="ATPase domain of HSP90 chaperone/DNA topoisomerase II/histidine kinase"/>
    <property type="match status" value="1"/>
</dbReference>
<protein>
    <recommendedName>
        <fullName evidence="3">ATP-binding protein</fullName>
    </recommendedName>
</protein>
<name>A0A431VRV4_9BACI</name>
<proteinExistence type="predicted"/>
<dbReference type="Gene3D" id="3.30.565.10">
    <property type="entry name" value="Histidine kinase-like ATPase, C-terminal domain"/>
    <property type="match status" value="1"/>
</dbReference>
<dbReference type="EMBL" id="RXNT01000028">
    <property type="protein sequence ID" value="RTR25950.1"/>
    <property type="molecule type" value="Genomic_DNA"/>
</dbReference>
<dbReference type="Proteomes" id="UP000271374">
    <property type="component" value="Unassembled WGS sequence"/>
</dbReference>
<dbReference type="OrthoDB" id="9792686at2"/>
<dbReference type="Pfam" id="PF13589">
    <property type="entry name" value="HATPase_c_3"/>
    <property type="match status" value="1"/>
</dbReference>
<reference evidence="1 2" key="1">
    <citation type="submission" date="2018-12" db="EMBL/GenBank/DDBJ databases">
        <title>Bacillus yapensis draft genome sequence.</title>
        <authorList>
            <person name="Yu L."/>
            <person name="Xu X."/>
            <person name="Tang X."/>
        </authorList>
    </citation>
    <scope>NUCLEOTIDE SEQUENCE [LARGE SCALE GENOMIC DNA]</scope>
    <source>
        <strain evidence="1 2">XXST-01</strain>
    </source>
</reference>
<accession>A0A431VRV4</accession>
<evidence type="ECO:0008006" key="3">
    <source>
        <dbReference type="Google" id="ProtNLM"/>
    </source>
</evidence>
<organism evidence="1 2">
    <name type="scientific">Bacillus yapensis</name>
    <dbReference type="NCBI Taxonomy" id="2492960"/>
    <lineage>
        <taxon>Bacteria</taxon>
        <taxon>Bacillati</taxon>
        <taxon>Bacillota</taxon>
        <taxon>Bacilli</taxon>
        <taxon>Bacillales</taxon>
        <taxon>Bacillaceae</taxon>
        <taxon>Bacillus</taxon>
    </lineage>
</organism>
<evidence type="ECO:0000313" key="2">
    <source>
        <dbReference type="Proteomes" id="UP000271374"/>
    </source>
</evidence>
<dbReference type="AlphaFoldDB" id="A0A431VRV4"/>
<comment type="caution">
    <text evidence="1">The sequence shown here is derived from an EMBL/GenBank/DDBJ whole genome shotgun (WGS) entry which is preliminary data.</text>
</comment>
<gene>
    <name evidence="1" type="ORF">EKG37_22210</name>
</gene>
<sequence length="497" mass="56865">MRKKKLLIIEQCKTTTKEIEVKPSNNIFSELGNNNYNFIELISELIDNSISANIENKQLEIIIDIGISNNEKNSYLIIKDNGKGIKTVDLGRAISPAGFSGGTTLNEHGLGMKQAIASLGNLKYLVTKSNEVDKANYINKFEFGKLEVLEIEVPWESGTEICVENLKDLVPKSQQKITMVVVPYLSAKYRRFLNNGTSDVRIILNLLDIDELDNDGLPYLIQSWELKELKPIYFHPNQRNNKPIHLQKKFKGKGWEAKFTIGYAPTNEEYVELGMEPPKNYEPYNVSINKQGFDLIAHNRVINFTQFSELEFIKVPHHAYNYIRGEIDLVKGFKTSTTKNFVVRDKNFNELLAEINTFLETEKLLERKNDPTELPEHLLRDRLKHHLLTRKIEPKKDVKTEYVVEGLAGSIDILADKEAWEIKRGQASGLDVYQLFAYLDMGNIESGYLVAKSYTTGAETAVDFIKKNHSKEIILVPIDEFPINGPANSEERKKYFR</sequence>
<evidence type="ECO:0000313" key="1">
    <source>
        <dbReference type="EMBL" id="RTR25950.1"/>
    </source>
</evidence>